<dbReference type="SUPFAM" id="SSF160443">
    <property type="entry name" value="SMR domain-like"/>
    <property type="match status" value="1"/>
</dbReference>
<feature type="domain" description="Smr" evidence="2">
    <location>
        <begin position="340"/>
        <end position="425"/>
    </location>
</feature>
<gene>
    <name evidence="3" type="ORF">NKR19_g176</name>
</gene>
<dbReference type="PANTHER" id="PTHR46535:SF1">
    <property type="entry name" value="NEDD4-BINDING PROTEIN 2"/>
    <property type="match status" value="1"/>
</dbReference>
<dbReference type="InterPro" id="IPR036063">
    <property type="entry name" value="Smr_dom_sf"/>
</dbReference>
<dbReference type="Proteomes" id="UP001174691">
    <property type="component" value="Unassembled WGS sequence"/>
</dbReference>
<feature type="region of interest" description="Disordered" evidence="1">
    <location>
        <begin position="71"/>
        <end position="111"/>
    </location>
</feature>
<feature type="compositionally biased region" description="Polar residues" evidence="1">
    <location>
        <begin position="253"/>
        <end position="263"/>
    </location>
</feature>
<evidence type="ECO:0000256" key="1">
    <source>
        <dbReference type="SAM" id="MobiDB-lite"/>
    </source>
</evidence>
<dbReference type="CDD" id="cd14279">
    <property type="entry name" value="CUE"/>
    <property type="match status" value="1"/>
</dbReference>
<evidence type="ECO:0000313" key="3">
    <source>
        <dbReference type="EMBL" id="KAJ9165697.1"/>
    </source>
</evidence>
<feature type="region of interest" description="Disordered" evidence="1">
    <location>
        <begin position="188"/>
        <end position="284"/>
    </location>
</feature>
<dbReference type="InterPro" id="IPR052772">
    <property type="entry name" value="Endo/PolyKinase_Domain-Protein"/>
</dbReference>
<dbReference type="Gene3D" id="3.30.1370.110">
    <property type="match status" value="1"/>
</dbReference>
<protein>
    <recommendedName>
        <fullName evidence="2">Smr domain-containing protein</fullName>
    </recommendedName>
</protein>
<dbReference type="GO" id="GO:0005634">
    <property type="term" value="C:nucleus"/>
    <property type="evidence" value="ECO:0007669"/>
    <property type="project" value="TreeGrafter"/>
</dbReference>
<dbReference type="InterPro" id="IPR002625">
    <property type="entry name" value="Smr_dom"/>
</dbReference>
<dbReference type="GO" id="GO:0004519">
    <property type="term" value="F:endonuclease activity"/>
    <property type="evidence" value="ECO:0007669"/>
    <property type="project" value="TreeGrafter"/>
</dbReference>
<evidence type="ECO:0000313" key="4">
    <source>
        <dbReference type="Proteomes" id="UP001174691"/>
    </source>
</evidence>
<feature type="compositionally biased region" description="Polar residues" evidence="1">
    <location>
        <begin position="98"/>
        <end position="111"/>
    </location>
</feature>
<reference evidence="3" key="1">
    <citation type="submission" date="2022-07" db="EMBL/GenBank/DDBJ databases">
        <title>Fungi with potential for degradation of polypropylene.</title>
        <authorList>
            <person name="Gostincar C."/>
        </authorList>
    </citation>
    <scope>NUCLEOTIDE SEQUENCE</scope>
    <source>
        <strain evidence="3">EXF-13287</strain>
    </source>
</reference>
<sequence length="425" mass="46352">MADIEPVNGAASAGICAAVSRMDQLIDEFKARLDEALIQAVASDYDLDVAGTYEQARSTLSLLAESAQAEEATGFDPSGLGHQSDSDLGAFGGDDVTPESQLSTEFPTSVSDWSDGCDTPCFTYQTELSEEDKVANLRMIFGNFPDHTLRFELKGAGGNLEKAFEALLTRQYLEEIGELPKGVDGFYVADENTRPGKYTRKREHKPGREQLPVQYSKPPPLDADGIVHEPLSAAPYQPTQRTNAAPSRLPRSVPTSPHGWQTVTKKKASKPKTSELSPVPGATGPSYADSAAAMRRKGPLYRPAAAYYAERHREEIRITRGTSLADYEEKVANQSDARKTDLHGVPVLEGVKIAKDRVQAWWDGLSEPERERRAAVAGITVITGVGHHSNVRGDSQLRRAVGAMLKNDGWRFETLTGQFHVIGRV</sequence>
<keyword evidence="4" id="KW-1185">Reference proteome</keyword>
<dbReference type="SMART" id="SM00463">
    <property type="entry name" value="SMR"/>
    <property type="match status" value="1"/>
</dbReference>
<comment type="caution">
    <text evidence="3">The sequence shown here is derived from an EMBL/GenBank/DDBJ whole genome shotgun (WGS) entry which is preliminary data.</text>
</comment>
<dbReference type="EMBL" id="JANBVN010000002">
    <property type="protein sequence ID" value="KAJ9165697.1"/>
    <property type="molecule type" value="Genomic_DNA"/>
</dbReference>
<dbReference type="AlphaFoldDB" id="A0AA38SMS9"/>
<organism evidence="3 4">
    <name type="scientific">Coniochaeta hoffmannii</name>
    <dbReference type="NCBI Taxonomy" id="91930"/>
    <lineage>
        <taxon>Eukaryota</taxon>
        <taxon>Fungi</taxon>
        <taxon>Dikarya</taxon>
        <taxon>Ascomycota</taxon>
        <taxon>Pezizomycotina</taxon>
        <taxon>Sordariomycetes</taxon>
        <taxon>Sordariomycetidae</taxon>
        <taxon>Coniochaetales</taxon>
        <taxon>Coniochaetaceae</taxon>
        <taxon>Coniochaeta</taxon>
    </lineage>
</organism>
<dbReference type="PROSITE" id="PS50828">
    <property type="entry name" value="SMR"/>
    <property type="match status" value="1"/>
</dbReference>
<name>A0AA38SMS9_9PEZI</name>
<proteinExistence type="predicted"/>
<dbReference type="PANTHER" id="PTHR46535">
    <property type="entry name" value="NEDD4-BINDING PROTEIN 2"/>
    <property type="match status" value="1"/>
</dbReference>
<accession>A0AA38SMS9</accession>
<evidence type="ECO:0000259" key="2">
    <source>
        <dbReference type="PROSITE" id="PS50828"/>
    </source>
</evidence>